<dbReference type="InterPro" id="IPR044726">
    <property type="entry name" value="ABCC_6TM_D2"/>
</dbReference>
<comment type="caution">
    <text evidence="14">The sequence shown here is derived from an EMBL/GenBank/DDBJ whole genome shotgun (WGS) entry which is preliminary data.</text>
</comment>
<dbReference type="GO" id="GO:0000329">
    <property type="term" value="C:fungal-type vacuole membrane"/>
    <property type="evidence" value="ECO:0007669"/>
    <property type="project" value="UniProtKB-ARBA"/>
</dbReference>
<gene>
    <name evidence="14" type="ORF">GGI15_002181</name>
</gene>
<keyword evidence="7" id="KW-0067">ATP-binding</keyword>
<keyword evidence="9 11" id="KW-0472">Membrane</keyword>
<evidence type="ECO:0000313" key="15">
    <source>
        <dbReference type="Proteomes" id="UP001140172"/>
    </source>
</evidence>
<dbReference type="InterPro" id="IPR017871">
    <property type="entry name" value="ABC_transporter-like_CS"/>
</dbReference>
<evidence type="ECO:0000256" key="5">
    <source>
        <dbReference type="ARBA" id="ARBA00022737"/>
    </source>
</evidence>
<dbReference type="Pfam" id="PF00005">
    <property type="entry name" value="ABC_tran"/>
    <property type="match status" value="2"/>
</dbReference>
<dbReference type="CDD" id="cd18580">
    <property type="entry name" value="ABC_6TM_ABCC_D2"/>
    <property type="match status" value="1"/>
</dbReference>
<reference evidence="14" key="1">
    <citation type="submission" date="2022-07" db="EMBL/GenBank/DDBJ databases">
        <title>Phylogenomic reconstructions and comparative analyses of Kickxellomycotina fungi.</title>
        <authorList>
            <person name="Reynolds N.K."/>
            <person name="Stajich J.E."/>
            <person name="Barry K."/>
            <person name="Grigoriev I.V."/>
            <person name="Crous P."/>
            <person name="Smith M.E."/>
        </authorList>
    </citation>
    <scope>NUCLEOTIDE SEQUENCE</scope>
    <source>
        <strain evidence="14">BCRC 34489</strain>
    </source>
</reference>
<feature type="domain" description="ABC transporter" evidence="12">
    <location>
        <begin position="817"/>
        <end position="1051"/>
    </location>
</feature>
<dbReference type="PROSITE" id="PS00211">
    <property type="entry name" value="ABC_TRANSPORTER_1"/>
    <property type="match status" value="2"/>
</dbReference>
<protein>
    <submittedName>
        <fullName evidence="14">Uncharacterized protein</fullName>
    </submittedName>
</protein>
<keyword evidence="8 11" id="KW-1133">Transmembrane helix</keyword>
<dbReference type="SUPFAM" id="SSF90123">
    <property type="entry name" value="ABC transporter transmembrane region"/>
    <property type="match status" value="1"/>
</dbReference>
<evidence type="ECO:0000256" key="1">
    <source>
        <dbReference type="ARBA" id="ARBA00004128"/>
    </source>
</evidence>
<dbReference type="SMART" id="SM00382">
    <property type="entry name" value="AAA"/>
    <property type="match status" value="2"/>
</dbReference>
<dbReference type="SUPFAM" id="SSF52540">
    <property type="entry name" value="P-loop containing nucleoside triphosphate hydrolases"/>
    <property type="match status" value="2"/>
</dbReference>
<dbReference type="CDD" id="cd03250">
    <property type="entry name" value="ABCC_MRP_domain1"/>
    <property type="match status" value="1"/>
</dbReference>
<dbReference type="PANTHER" id="PTHR24223:SF443">
    <property type="entry name" value="MULTIDRUG-RESISTANCE LIKE PROTEIN 1, ISOFORM I"/>
    <property type="match status" value="1"/>
</dbReference>
<feature type="region of interest" description="Disordered" evidence="10">
    <location>
        <begin position="503"/>
        <end position="522"/>
    </location>
</feature>
<keyword evidence="5" id="KW-0677">Repeat</keyword>
<dbReference type="Pfam" id="PF00664">
    <property type="entry name" value="ABC_membrane"/>
    <property type="match status" value="1"/>
</dbReference>
<dbReference type="AlphaFoldDB" id="A0A9W8HGV1"/>
<dbReference type="PROSITE" id="PS50893">
    <property type="entry name" value="ABC_TRANSPORTER_2"/>
    <property type="match status" value="2"/>
</dbReference>
<evidence type="ECO:0000256" key="7">
    <source>
        <dbReference type="ARBA" id="ARBA00022840"/>
    </source>
</evidence>
<evidence type="ECO:0000256" key="4">
    <source>
        <dbReference type="ARBA" id="ARBA00022692"/>
    </source>
</evidence>
<dbReference type="EMBL" id="JANBUM010000107">
    <property type="protein sequence ID" value="KAJ2784706.1"/>
    <property type="molecule type" value="Genomic_DNA"/>
</dbReference>
<proteinExistence type="inferred from homology"/>
<dbReference type="Gene3D" id="1.20.1560.10">
    <property type="entry name" value="ABC transporter type 1, transmembrane domain"/>
    <property type="match status" value="1"/>
</dbReference>
<dbReference type="GO" id="GO:0005524">
    <property type="term" value="F:ATP binding"/>
    <property type="evidence" value="ECO:0007669"/>
    <property type="project" value="UniProtKB-KW"/>
</dbReference>
<dbReference type="OrthoDB" id="6500128at2759"/>
<keyword evidence="15" id="KW-1185">Reference proteome</keyword>
<dbReference type="GO" id="GO:0140359">
    <property type="term" value="F:ABC-type transporter activity"/>
    <property type="evidence" value="ECO:0007669"/>
    <property type="project" value="InterPro"/>
</dbReference>
<dbReference type="CDD" id="cd03244">
    <property type="entry name" value="ABCC_MRP_domain2"/>
    <property type="match status" value="1"/>
</dbReference>
<dbReference type="GO" id="GO:0016887">
    <property type="term" value="F:ATP hydrolysis activity"/>
    <property type="evidence" value="ECO:0007669"/>
    <property type="project" value="InterPro"/>
</dbReference>
<evidence type="ECO:0000256" key="8">
    <source>
        <dbReference type="ARBA" id="ARBA00022989"/>
    </source>
</evidence>
<dbReference type="PANTHER" id="PTHR24223">
    <property type="entry name" value="ATP-BINDING CASSETTE SUB-FAMILY C"/>
    <property type="match status" value="1"/>
</dbReference>
<comment type="similarity">
    <text evidence="2">Belongs to the ABC transporter superfamily. ABCC family. Conjugate transporter (TC 3.A.1.208) subfamily.</text>
</comment>
<dbReference type="InterPro" id="IPR003439">
    <property type="entry name" value="ABC_transporter-like_ATP-bd"/>
</dbReference>
<evidence type="ECO:0000256" key="3">
    <source>
        <dbReference type="ARBA" id="ARBA00022448"/>
    </source>
</evidence>
<feature type="domain" description="ABC transmembrane type-1" evidence="13">
    <location>
        <begin position="539"/>
        <end position="780"/>
    </location>
</feature>
<dbReference type="InterPro" id="IPR011527">
    <property type="entry name" value="ABC1_TM_dom"/>
</dbReference>
<feature type="domain" description="ABC transporter" evidence="12">
    <location>
        <begin position="245"/>
        <end position="470"/>
    </location>
</feature>
<sequence>MSSAITSTSPAVSEGSQHKSGRAVWTAAADYSFVHTLASHTVCNGATGLLLKHKYVDPSIIEFAEESLNKEEKLEDIAKLLESKFPNKRAEHRSVECLSLLVELRSKTPEFTFHQLNHKHINMWTRTIVPFRHLFDSGLLFKGKSIFHKDCKRFTKCIVDFLAFTVSKAANSGIENAFTRGPNQGNKLLEQWLGIMLSIHKSNMADFLYHEYECIGANSGMSTTIRNIRNDQELDAVKRSDDVLVDIQNASFKWLSTDEISTINNVSLQCKRSKLIAVIGRVGSGKSSLASAILGNMIKTSGDAIIRGSVAYVPQQPWIINATLRDNILFGHELDPDFYDRVIEACALKPDLEMLPTGDMTEIGEKGINLSGGQKARLSLARAVYARADIYVLDDPLAAVDAHVSKHLFTQVIGPSGLLASRARILVTNAVQYLPATDYVLMLNGGNVLEQGTPSRLLSSNGQVYEFVHKYIKNSSDSVVLQNSDLRTSVKIDYGRARRASATRAVVPETSSDSDSSGNVDDLETGQLIQNEANQHATYGILGLASSVVTSMRTLMIWTRCSIKASEKIHDNMLLGVMHSPMSYFDVTPMGRIINRFSSDMMTCDLTIPWAISAIFIVMFNIISSVAVIGISMPILLAAFVPIFFVYRHIQHMYSASSREISRIVSSTRSPVYSHIQETISGAASIRAFAHQQRYVADNELFMENNVQASYINYCTKRWLALRIEWLGDLILLCVTLFAVGILHYCGHGDAGLVGLSITYAISLTNSLSSSVSSYVDAENAMTDLERIVEYSDLPSEAPKIIDSNRPPASWPEQGMVEFRNYSASYRDNLELTLRDVSFCVQPMQKVGIVGRTGAGKSSLTLALFRLLEAASGQILIDGQDIAQYGLFDVRNKLSIIPQDPVLFAGTVRDNVDPIGSYTDQQIWNALENAHLAEYIRSKNKGLDFEIEQSGNNLSVGQRQLICLARALLRRARILVLDEATAAIDNETDAIIQESIRKQFKNCTVLTIAHRLETVTDSDMILVVDGGMVAEYDTPENLLANESSLYFQLIQESKKQRE</sequence>
<feature type="transmembrane region" description="Helical" evidence="11">
    <location>
        <begin position="726"/>
        <end position="745"/>
    </location>
</feature>
<dbReference type="InterPro" id="IPR050173">
    <property type="entry name" value="ABC_transporter_C-like"/>
</dbReference>
<accession>A0A9W8HGV1</accession>
<comment type="subcellular location">
    <subcellularLocation>
        <location evidence="1">Vacuole membrane</location>
        <topology evidence="1">Multi-pass membrane protein</topology>
    </subcellularLocation>
</comment>
<dbReference type="FunFam" id="3.40.50.300:FF:000074">
    <property type="entry name" value="Multidrug resistance-associated protein 5 isoform 1"/>
    <property type="match status" value="1"/>
</dbReference>
<feature type="transmembrane region" description="Helical" evidence="11">
    <location>
        <begin position="626"/>
        <end position="647"/>
    </location>
</feature>
<evidence type="ECO:0000256" key="11">
    <source>
        <dbReference type="SAM" id="Phobius"/>
    </source>
</evidence>
<keyword evidence="6" id="KW-0547">Nucleotide-binding</keyword>
<dbReference type="Proteomes" id="UP001140172">
    <property type="component" value="Unassembled WGS sequence"/>
</dbReference>
<evidence type="ECO:0000313" key="14">
    <source>
        <dbReference type="EMBL" id="KAJ2784706.1"/>
    </source>
</evidence>
<evidence type="ECO:0000256" key="2">
    <source>
        <dbReference type="ARBA" id="ARBA00009726"/>
    </source>
</evidence>
<feature type="compositionally biased region" description="Low complexity" evidence="10">
    <location>
        <begin position="503"/>
        <end position="517"/>
    </location>
</feature>
<evidence type="ECO:0000259" key="12">
    <source>
        <dbReference type="PROSITE" id="PS50893"/>
    </source>
</evidence>
<keyword evidence="3" id="KW-0813">Transport</keyword>
<evidence type="ECO:0000256" key="9">
    <source>
        <dbReference type="ARBA" id="ARBA00023136"/>
    </source>
</evidence>
<evidence type="ECO:0000256" key="10">
    <source>
        <dbReference type="SAM" id="MobiDB-lite"/>
    </source>
</evidence>
<organism evidence="14 15">
    <name type="scientific">Coemansia interrupta</name>
    <dbReference type="NCBI Taxonomy" id="1126814"/>
    <lineage>
        <taxon>Eukaryota</taxon>
        <taxon>Fungi</taxon>
        <taxon>Fungi incertae sedis</taxon>
        <taxon>Zoopagomycota</taxon>
        <taxon>Kickxellomycotina</taxon>
        <taxon>Kickxellomycetes</taxon>
        <taxon>Kickxellales</taxon>
        <taxon>Kickxellaceae</taxon>
        <taxon>Coemansia</taxon>
    </lineage>
</organism>
<dbReference type="InterPro" id="IPR027417">
    <property type="entry name" value="P-loop_NTPase"/>
</dbReference>
<dbReference type="FunFam" id="1.20.1560.10:FF:000013">
    <property type="entry name" value="ABC transporter C family member 2"/>
    <property type="match status" value="1"/>
</dbReference>
<dbReference type="Gene3D" id="3.40.50.300">
    <property type="entry name" value="P-loop containing nucleotide triphosphate hydrolases"/>
    <property type="match status" value="2"/>
</dbReference>
<evidence type="ECO:0000256" key="6">
    <source>
        <dbReference type="ARBA" id="ARBA00022741"/>
    </source>
</evidence>
<dbReference type="InterPro" id="IPR003593">
    <property type="entry name" value="AAA+_ATPase"/>
</dbReference>
<dbReference type="InterPro" id="IPR036640">
    <property type="entry name" value="ABC1_TM_sf"/>
</dbReference>
<dbReference type="PROSITE" id="PS50929">
    <property type="entry name" value="ABC_TM1F"/>
    <property type="match status" value="1"/>
</dbReference>
<dbReference type="FunFam" id="3.40.50.300:FF:000997">
    <property type="entry name" value="Multidrug resistance-associated protein 1"/>
    <property type="match status" value="1"/>
</dbReference>
<name>A0A9W8HGV1_9FUNG</name>
<keyword evidence="4 11" id="KW-0812">Transmembrane</keyword>
<evidence type="ECO:0000259" key="13">
    <source>
        <dbReference type="PROSITE" id="PS50929"/>
    </source>
</evidence>